<dbReference type="Pfam" id="PF00478">
    <property type="entry name" value="IMPDH"/>
    <property type="match status" value="1"/>
</dbReference>
<dbReference type="InterPro" id="IPR005990">
    <property type="entry name" value="IMP_DH"/>
</dbReference>
<keyword evidence="2 5" id="KW-0560">Oxidoreductase</keyword>
<dbReference type="GO" id="GO:0003938">
    <property type="term" value="F:IMP dehydrogenase activity"/>
    <property type="evidence" value="ECO:0007669"/>
    <property type="project" value="UniProtKB-EC"/>
</dbReference>
<dbReference type="InterPro" id="IPR013785">
    <property type="entry name" value="Aldolase_TIM"/>
</dbReference>
<dbReference type="FunFam" id="3.20.20.70:FF:000060">
    <property type="entry name" value="IMP dehydrogenase subunit"/>
    <property type="match status" value="1"/>
</dbReference>
<dbReference type="PANTHER" id="PTHR11911">
    <property type="entry name" value="INOSINE-5-MONOPHOSPHATE DEHYDROGENASE RELATED"/>
    <property type="match status" value="1"/>
</dbReference>
<name>A0A841BV42_9ACTN</name>
<evidence type="ECO:0000259" key="4">
    <source>
        <dbReference type="Pfam" id="PF00478"/>
    </source>
</evidence>
<dbReference type="InterPro" id="IPR005992">
    <property type="entry name" value="IMP_DH-rel2"/>
</dbReference>
<dbReference type="SUPFAM" id="SSF51412">
    <property type="entry name" value="Inosine monophosphate dehydrogenase (IMPDH)"/>
    <property type="match status" value="1"/>
</dbReference>
<dbReference type="EC" id="1.1.1.205" evidence="5"/>
<dbReference type="Gene3D" id="3.20.20.70">
    <property type="entry name" value="Aldolase class I"/>
    <property type="match status" value="1"/>
</dbReference>
<feature type="domain" description="IMP dehydrogenase/GMP reductase" evidence="4">
    <location>
        <begin position="17"/>
        <end position="303"/>
    </location>
</feature>
<dbReference type="GO" id="GO:0006183">
    <property type="term" value="P:GTP biosynthetic process"/>
    <property type="evidence" value="ECO:0007669"/>
    <property type="project" value="TreeGrafter"/>
</dbReference>
<accession>A0A841BV42</accession>
<protein>
    <submittedName>
        <fullName evidence="5">IMP dehydrogenase</fullName>
        <ecNumber evidence="5">1.1.1.205</ecNumber>
    </submittedName>
</protein>
<proteinExistence type="inferred from homology"/>
<comment type="similarity">
    <text evidence="1">Belongs to the IMPDH/GMPR family.</text>
</comment>
<dbReference type="SMART" id="SM01240">
    <property type="entry name" value="IMPDH"/>
    <property type="match status" value="1"/>
</dbReference>
<evidence type="ECO:0000256" key="3">
    <source>
        <dbReference type="ARBA" id="ARBA00023027"/>
    </source>
</evidence>
<dbReference type="InterPro" id="IPR001093">
    <property type="entry name" value="IMP_DH_GMPRt"/>
</dbReference>
<evidence type="ECO:0000256" key="2">
    <source>
        <dbReference type="ARBA" id="ARBA00023002"/>
    </source>
</evidence>
<reference evidence="5 6" key="1">
    <citation type="submission" date="2020-08" db="EMBL/GenBank/DDBJ databases">
        <title>Sequencing the genomes of 1000 actinobacteria strains.</title>
        <authorList>
            <person name="Klenk H.-P."/>
        </authorList>
    </citation>
    <scope>NUCLEOTIDE SEQUENCE [LARGE SCALE GENOMIC DNA]</scope>
    <source>
        <strain evidence="5 6">DSM 45362</strain>
    </source>
</reference>
<evidence type="ECO:0000313" key="5">
    <source>
        <dbReference type="EMBL" id="MBB5871555.1"/>
    </source>
</evidence>
<dbReference type="EMBL" id="JACHMN010000002">
    <property type="protein sequence ID" value="MBB5871555.1"/>
    <property type="molecule type" value="Genomic_DNA"/>
</dbReference>
<keyword evidence="3" id="KW-0520">NAD</keyword>
<keyword evidence="6" id="KW-1185">Reference proteome</keyword>
<dbReference type="AlphaFoldDB" id="A0A841BV42"/>
<dbReference type="NCBIfam" id="TIGR01304">
    <property type="entry name" value="IMP_DH_rel_2"/>
    <property type="match status" value="1"/>
</dbReference>
<sequence length="374" mass="39668">MRDIVEIGLGKTAQRGYHLDEVAIVPSRRTRDVDDVATTWQLDAYRFEIPCVAHPSDATMSPASAIALGLLGGLGVLNVEGLWTRYEDPTKLLAELRALADADEPLTPRLQEIYAEPIKPELIAERVREIREGGVTVAVRVSPQHTLALAPVILDAGVDLLVIQGTVVSAEHVSTEDEPLNLKEFIADLDLPVIVGGCTNYQTALHLMRTGAAGVIVGIGADYLSTSDSVLGIRVPMATAIADAAAARRDYLDETGGRYVHLIADGGMHTSGDIAKAIGCGADAVMLGAPLAQVEGAPGGGLWWHSSASHPKLPRGAIGIVQEPLGSLEQVLYGPADDPDGQLNLFGGLRRAMAKCGYRDVKEFQKVGLVLDRA</sequence>
<evidence type="ECO:0000313" key="6">
    <source>
        <dbReference type="Proteomes" id="UP000587527"/>
    </source>
</evidence>
<dbReference type="Proteomes" id="UP000587527">
    <property type="component" value="Unassembled WGS sequence"/>
</dbReference>
<dbReference type="RefSeq" id="WP_184839695.1">
    <property type="nucleotide sequence ID" value="NZ_JACHMN010000002.1"/>
</dbReference>
<evidence type="ECO:0000256" key="1">
    <source>
        <dbReference type="ARBA" id="ARBA00005502"/>
    </source>
</evidence>
<comment type="caution">
    <text evidence="5">The sequence shown here is derived from an EMBL/GenBank/DDBJ whole genome shotgun (WGS) entry which is preliminary data.</text>
</comment>
<organism evidence="5 6">
    <name type="scientific">Allocatelliglobosispora scoriae</name>
    <dbReference type="NCBI Taxonomy" id="643052"/>
    <lineage>
        <taxon>Bacteria</taxon>
        <taxon>Bacillati</taxon>
        <taxon>Actinomycetota</taxon>
        <taxon>Actinomycetes</taxon>
        <taxon>Micromonosporales</taxon>
        <taxon>Micromonosporaceae</taxon>
        <taxon>Allocatelliglobosispora</taxon>
    </lineage>
</organism>
<gene>
    <name evidence="5" type="ORF">F4553_004934</name>
</gene>
<dbReference type="PANTHER" id="PTHR11911:SF85">
    <property type="entry name" value="INOSINE-5'-MONOPHOSPHATE DEHYDROGENASE"/>
    <property type="match status" value="1"/>
</dbReference>